<dbReference type="PANTHER" id="PTHR33538:SF2">
    <property type="entry name" value="PROTEIN GAMETE EXPRESSED 1"/>
    <property type="match status" value="1"/>
</dbReference>
<keyword evidence="2" id="KW-0732">Signal</keyword>
<dbReference type="EMBL" id="JXTC01000275">
    <property type="protein sequence ID" value="PON71756.1"/>
    <property type="molecule type" value="Genomic_DNA"/>
</dbReference>
<dbReference type="InParanoid" id="A0A2P5DEM0"/>
<comment type="caution">
    <text evidence="3">The sequence shown here is derived from an EMBL/GenBank/DDBJ whole genome shotgun (WGS) entry which is preliminary data.</text>
</comment>
<name>A0A2P5DEM0_TREOI</name>
<evidence type="ECO:0000313" key="3">
    <source>
        <dbReference type="EMBL" id="PON71756.1"/>
    </source>
</evidence>
<sequence length="292" mass="33324">MVDHHRLLFLLTFLLTVSKCQSWGWFFSSKEAHSTSNENFLSGSVAEFSIDGFNDQKGIRLMENAKNNLKLSLNSCWQSAHQHLFSGCSEGLAVDEKRSRFAWHLSDCFQKDSGRPPFPSCDPKSSMAKCLKVLNEYEHKVYLEFYLETNSICHQLQAHAFRHETERLVNELKSSANYAEEKLEIIEERTENLLQGSNQIFDSLNSIDLRTQQVAQTTKNDSYSHLGQEIDNLRNEAAEIEKEISRVGDEMSMKMKFLQSKADDIGDIAGISLDKQQQPLDGQTTALNDLQF</sequence>
<dbReference type="PANTHER" id="PTHR33538">
    <property type="entry name" value="PROTEIN GAMETE EXPRESSED 1"/>
    <property type="match status" value="1"/>
</dbReference>
<feature type="chain" id="PRO_5015174783" evidence="2">
    <location>
        <begin position="23"/>
        <end position="292"/>
    </location>
</feature>
<keyword evidence="4" id="KW-1185">Reference proteome</keyword>
<evidence type="ECO:0000256" key="1">
    <source>
        <dbReference type="SAM" id="Coils"/>
    </source>
</evidence>
<dbReference type="Proteomes" id="UP000237000">
    <property type="component" value="Unassembled WGS sequence"/>
</dbReference>
<evidence type="ECO:0000313" key="4">
    <source>
        <dbReference type="Proteomes" id="UP000237000"/>
    </source>
</evidence>
<dbReference type="Gene3D" id="1.10.287.950">
    <property type="entry name" value="Methyl-accepting chemotaxis protein"/>
    <property type="match status" value="1"/>
</dbReference>
<feature type="coiled-coil region" evidence="1">
    <location>
        <begin position="223"/>
        <end position="250"/>
    </location>
</feature>
<dbReference type="AlphaFoldDB" id="A0A2P5DEM0"/>
<gene>
    <name evidence="3" type="ORF">TorRG33x02_253480</name>
</gene>
<feature type="signal peptide" evidence="2">
    <location>
        <begin position="1"/>
        <end position="22"/>
    </location>
</feature>
<evidence type="ECO:0000256" key="2">
    <source>
        <dbReference type="SAM" id="SignalP"/>
    </source>
</evidence>
<dbReference type="InterPro" id="IPR040346">
    <property type="entry name" value="GEX1/Brambleberry"/>
</dbReference>
<accession>A0A2P5DEM0</accession>
<protein>
    <submittedName>
        <fullName evidence="3">Gamete expressed protein</fullName>
    </submittedName>
</protein>
<proteinExistence type="predicted"/>
<dbReference type="STRING" id="63057.A0A2P5DEM0"/>
<reference evidence="4" key="1">
    <citation type="submission" date="2016-06" db="EMBL/GenBank/DDBJ databases">
        <title>Parallel loss of symbiosis genes in relatives of nitrogen-fixing non-legume Parasponia.</title>
        <authorList>
            <person name="Van Velzen R."/>
            <person name="Holmer R."/>
            <person name="Bu F."/>
            <person name="Rutten L."/>
            <person name="Van Zeijl A."/>
            <person name="Liu W."/>
            <person name="Santuari L."/>
            <person name="Cao Q."/>
            <person name="Sharma T."/>
            <person name="Shen D."/>
            <person name="Roswanjaya Y."/>
            <person name="Wardhani T."/>
            <person name="Kalhor M.S."/>
            <person name="Jansen J."/>
            <person name="Van den Hoogen J."/>
            <person name="Gungor B."/>
            <person name="Hartog M."/>
            <person name="Hontelez J."/>
            <person name="Verver J."/>
            <person name="Yang W.-C."/>
            <person name="Schijlen E."/>
            <person name="Repin R."/>
            <person name="Schilthuizen M."/>
            <person name="Schranz E."/>
            <person name="Heidstra R."/>
            <person name="Miyata K."/>
            <person name="Fedorova E."/>
            <person name="Kohlen W."/>
            <person name="Bisseling T."/>
            <person name="Smit S."/>
            <person name="Geurts R."/>
        </authorList>
    </citation>
    <scope>NUCLEOTIDE SEQUENCE [LARGE SCALE GENOMIC DNA]</scope>
    <source>
        <strain evidence="4">cv. RG33-2</strain>
    </source>
</reference>
<keyword evidence="1" id="KW-0175">Coiled coil</keyword>
<organism evidence="3 4">
    <name type="scientific">Trema orientale</name>
    <name type="common">Charcoal tree</name>
    <name type="synonym">Celtis orientalis</name>
    <dbReference type="NCBI Taxonomy" id="63057"/>
    <lineage>
        <taxon>Eukaryota</taxon>
        <taxon>Viridiplantae</taxon>
        <taxon>Streptophyta</taxon>
        <taxon>Embryophyta</taxon>
        <taxon>Tracheophyta</taxon>
        <taxon>Spermatophyta</taxon>
        <taxon>Magnoliopsida</taxon>
        <taxon>eudicotyledons</taxon>
        <taxon>Gunneridae</taxon>
        <taxon>Pentapetalae</taxon>
        <taxon>rosids</taxon>
        <taxon>fabids</taxon>
        <taxon>Rosales</taxon>
        <taxon>Cannabaceae</taxon>
        <taxon>Trema</taxon>
    </lineage>
</organism>
<dbReference type="OrthoDB" id="377549at2759"/>